<evidence type="ECO:0000256" key="2">
    <source>
        <dbReference type="SAM" id="MobiDB-lite"/>
    </source>
</evidence>
<feature type="domain" description="SAM" evidence="3">
    <location>
        <begin position="782"/>
        <end position="847"/>
    </location>
</feature>
<gene>
    <name evidence="4" type="ORF">MEDL_6633</name>
</gene>
<keyword evidence="1" id="KW-0175">Coiled coil</keyword>
<dbReference type="SUPFAM" id="SSF47769">
    <property type="entry name" value="SAM/Pointed domain"/>
    <property type="match status" value="3"/>
</dbReference>
<feature type="compositionally biased region" description="Low complexity" evidence="2">
    <location>
        <begin position="702"/>
        <end position="712"/>
    </location>
</feature>
<reference evidence="4" key="1">
    <citation type="submission" date="2021-03" db="EMBL/GenBank/DDBJ databases">
        <authorList>
            <person name="Bekaert M."/>
        </authorList>
    </citation>
    <scope>NUCLEOTIDE SEQUENCE</scope>
</reference>
<feature type="compositionally biased region" description="Polar residues" evidence="2">
    <location>
        <begin position="690"/>
        <end position="701"/>
    </location>
</feature>
<name>A0A8S3Q6T4_MYTED</name>
<dbReference type="Pfam" id="PF25986">
    <property type="entry name" value="Kazrin"/>
    <property type="match status" value="1"/>
</dbReference>
<dbReference type="InterPro" id="IPR001660">
    <property type="entry name" value="SAM"/>
</dbReference>
<dbReference type="CDD" id="cd09570">
    <property type="entry name" value="SAM_kazrin_repeat3"/>
    <property type="match status" value="1"/>
</dbReference>
<feature type="coiled-coil region" evidence="1">
    <location>
        <begin position="439"/>
        <end position="548"/>
    </location>
</feature>
<keyword evidence="5" id="KW-1185">Reference proteome</keyword>
<dbReference type="PROSITE" id="PS50105">
    <property type="entry name" value="SAM_DOMAIN"/>
    <property type="match status" value="3"/>
</dbReference>
<dbReference type="Pfam" id="PF07647">
    <property type="entry name" value="SAM_2"/>
    <property type="match status" value="1"/>
</dbReference>
<evidence type="ECO:0000313" key="5">
    <source>
        <dbReference type="Proteomes" id="UP000683360"/>
    </source>
</evidence>
<feature type="coiled-coil region" evidence="1">
    <location>
        <begin position="574"/>
        <end position="629"/>
    </location>
</feature>
<dbReference type="Gene3D" id="1.10.150.50">
    <property type="entry name" value="Transcription Factor, Ets-1"/>
    <property type="match status" value="3"/>
</dbReference>
<feature type="coiled-coil region" evidence="1">
    <location>
        <begin position="382"/>
        <end position="409"/>
    </location>
</feature>
<feature type="domain" description="SAM" evidence="3">
    <location>
        <begin position="867"/>
        <end position="923"/>
    </location>
</feature>
<protein>
    <recommendedName>
        <fullName evidence="3">SAM domain-containing protein</fullName>
    </recommendedName>
</protein>
<accession>A0A8S3Q6T4</accession>
<dbReference type="EMBL" id="CAJPWZ010000360">
    <property type="protein sequence ID" value="CAG2191382.1"/>
    <property type="molecule type" value="Genomic_DNA"/>
</dbReference>
<sequence>MSENNTSAKQIVSLFTGVCTANIAEDASIGNEGAYSSWCATEVSDYLKISHITTDGDSRAFQGVKQVHGTNVEALRDVRHLSASMKRAITRCTFSPSLFAGTNKLNQKNRFALDIKARCVAELNQSFNVHQGELYTVKQHMPEVIKTIVMCYKGYCGSSCKVNSYVCAGLPSNHWIKNFIPNGSTCRMTCDDEVKLENCIGILLGPNSLNLVRFLTSTQKSEAFNRALSRCNPKNVSFPRNFPGRAHAAVHMINHRFANSALLLTEQLGVKITAPKVIRKLKQRDRRQLYIYKHKRSHVAKLQRAKSRNRSEGLEAIQSLDCLNDQIVEYIFRPRNGEISFDTDLSPKHQDTLKSSMVLIRRLLHDAQSKFRKMVEDNKKLAARIDGSINAANQEVNSLRAELLDTNKKLTEISEITESTPQQDCGTKCDDEHINPKQRVDEDNEMKQLKEENSRLKAQNDILSSQENGKDINCDISKYGELKLELIQTKQELNRAKEALQAMKSDRKRLKAEKLELLNQMKQLYTTLEDKETELRDFIRNYQQKMAENDETIKQVDIFEKKIDIRYSYKKNIAAELAREREDTEQEKWEIIKQARDAQERAVILRTQLESKEQHVKKLEMELSVMKEQAVKTGYTLHVPSTPPTIRCTTPNSEDLPPYETPPLSANLTHNDSSFDAQFGTPKELRDRSNSLTPLIDSQNKSSISLPISETSSETKKKKRISLGSLSKVFTRGRVRRSIAIPVGTELEDSPSPSRITLLNPENYQDKLKLVEQSRGCHMSTWKANQVLAWLEIVINMPMYGKTCSENVKSGKVLLGLSDSELGSALCITNPMHRKKIRLAIEEQRNPGEAKYPKSCRLDHTWIAHRWIPDLGLSQYKCEFENNLVDGRILNILSKKEMEKHLNIHRKFHHASVLHAVELLRRLNFDKEVLIDRRSKSEEGDTDPLVWTNERVIKWVQSIDLEEYAENLKDSGVHGAILVLEPQFNADTLATALGIPPSKSYIRRHLKTELESLVKPARDNLTLNNSFSTLGRNSTLGRSFRGPNLDTSGSKTRISFRGSLGRAFGRKVKEDLNKLTIDVETPKRKISAPSDFKHNTLQSVFEQEITPKTNSS</sequence>
<dbReference type="PANTHER" id="PTHR12776">
    <property type="entry name" value="KAZRIN-RELATED"/>
    <property type="match status" value="1"/>
</dbReference>
<dbReference type="InterPro" id="IPR037614">
    <property type="entry name" value="Kazrin"/>
</dbReference>
<organism evidence="4 5">
    <name type="scientific">Mytilus edulis</name>
    <name type="common">Blue mussel</name>
    <dbReference type="NCBI Taxonomy" id="6550"/>
    <lineage>
        <taxon>Eukaryota</taxon>
        <taxon>Metazoa</taxon>
        <taxon>Spiralia</taxon>
        <taxon>Lophotrochozoa</taxon>
        <taxon>Mollusca</taxon>
        <taxon>Bivalvia</taxon>
        <taxon>Autobranchia</taxon>
        <taxon>Pteriomorphia</taxon>
        <taxon>Mytilida</taxon>
        <taxon>Mytiloidea</taxon>
        <taxon>Mytilidae</taxon>
        <taxon>Mytilinae</taxon>
        <taxon>Mytilus</taxon>
    </lineage>
</organism>
<feature type="region of interest" description="Disordered" evidence="2">
    <location>
        <begin position="671"/>
        <end position="717"/>
    </location>
</feature>
<evidence type="ECO:0000313" key="4">
    <source>
        <dbReference type="EMBL" id="CAG2191382.1"/>
    </source>
</evidence>
<comment type="caution">
    <text evidence="4">The sequence shown here is derived from an EMBL/GenBank/DDBJ whole genome shotgun (WGS) entry which is preliminary data.</text>
</comment>
<dbReference type="Proteomes" id="UP000683360">
    <property type="component" value="Unassembled WGS sequence"/>
</dbReference>
<evidence type="ECO:0000259" key="3">
    <source>
        <dbReference type="PROSITE" id="PS50105"/>
    </source>
</evidence>
<dbReference type="Pfam" id="PF00536">
    <property type="entry name" value="SAM_1"/>
    <property type="match status" value="2"/>
</dbReference>
<dbReference type="InterPro" id="IPR059089">
    <property type="entry name" value="Kazrin_N"/>
</dbReference>
<dbReference type="AlphaFoldDB" id="A0A8S3Q6T4"/>
<feature type="domain" description="SAM" evidence="3">
    <location>
        <begin position="947"/>
        <end position="995"/>
    </location>
</feature>
<dbReference type="OrthoDB" id="2132119at2759"/>
<dbReference type="SMART" id="SM00454">
    <property type="entry name" value="SAM"/>
    <property type="match status" value="3"/>
</dbReference>
<proteinExistence type="predicted"/>
<dbReference type="InterPro" id="IPR013761">
    <property type="entry name" value="SAM/pointed_sf"/>
</dbReference>
<dbReference type="InterPro" id="IPR037616">
    <property type="entry name" value="Kazrin_SAM_rpt_3"/>
</dbReference>
<evidence type="ECO:0000256" key="1">
    <source>
        <dbReference type="SAM" id="Coils"/>
    </source>
</evidence>
<dbReference type="PANTHER" id="PTHR12776:SF1">
    <property type="entry name" value="KAZRIN"/>
    <property type="match status" value="1"/>
</dbReference>